<sequence>MFMILNAAVISLWITSLVAFGSSYIRYLKEERAYEKSRRTDST</sequence>
<dbReference type="RefSeq" id="WP_268951331.1">
    <property type="nucleotide sequence ID" value="NZ_JAUSWB010000001.1"/>
</dbReference>
<organism evidence="1 2">
    <name type="scientific">Planomicrobium stackebrandtii</name>
    <dbReference type="NCBI Taxonomy" id="253160"/>
    <lineage>
        <taxon>Bacteria</taxon>
        <taxon>Bacillati</taxon>
        <taxon>Bacillota</taxon>
        <taxon>Bacilli</taxon>
        <taxon>Bacillales</taxon>
        <taxon>Caryophanaceae</taxon>
        <taxon>Planomicrobium</taxon>
    </lineage>
</organism>
<name>A0ABU0GRX3_9BACL</name>
<protein>
    <submittedName>
        <fullName evidence="1">Uncharacterized protein</fullName>
    </submittedName>
</protein>
<gene>
    <name evidence="1" type="ORF">QOZ98_000316</name>
</gene>
<accession>A0ABU0GRX3</accession>
<proteinExistence type="predicted"/>
<comment type="caution">
    <text evidence="1">The sequence shown here is derived from an EMBL/GenBank/DDBJ whole genome shotgun (WGS) entry which is preliminary data.</text>
</comment>
<dbReference type="Proteomes" id="UP001241988">
    <property type="component" value="Unassembled WGS sequence"/>
</dbReference>
<evidence type="ECO:0000313" key="1">
    <source>
        <dbReference type="EMBL" id="MDQ0427491.1"/>
    </source>
</evidence>
<reference evidence="1 2" key="1">
    <citation type="submission" date="2023-07" db="EMBL/GenBank/DDBJ databases">
        <title>Genomic Encyclopedia of Type Strains, Phase IV (KMG-IV): sequencing the most valuable type-strain genomes for metagenomic binning, comparative biology and taxonomic classification.</title>
        <authorList>
            <person name="Goeker M."/>
        </authorList>
    </citation>
    <scope>NUCLEOTIDE SEQUENCE [LARGE SCALE GENOMIC DNA]</scope>
    <source>
        <strain evidence="1 2">DSM 16419</strain>
    </source>
</reference>
<keyword evidence="2" id="KW-1185">Reference proteome</keyword>
<dbReference type="EMBL" id="JAUSWB010000001">
    <property type="protein sequence ID" value="MDQ0427491.1"/>
    <property type="molecule type" value="Genomic_DNA"/>
</dbReference>
<evidence type="ECO:0000313" key="2">
    <source>
        <dbReference type="Proteomes" id="UP001241988"/>
    </source>
</evidence>